<feature type="region of interest" description="Disordered" evidence="1">
    <location>
        <begin position="272"/>
        <end position="333"/>
    </location>
</feature>
<dbReference type="Proteomes" id="UP000239477">
    <property type="component" value="Chromosome"/>
</dbReference>
<organism evidence="3 4">
    <name type="scientific">Achromobacter spanius</name>
    <dbReference type="NCBI Taxonomy" id="217203"/>
    <lineage>
        <taxon>Bacteria</taxon>
        <taxon>Pseudomonadati</taxon>
        <taxon>Pseudomonadota</taxon>
        <taxon>Betaproteobacteria</taxon>
        <taxon>Burkholderiales</taxon>
        <taxon>Alcaligenaceae</taxon>
        <taxon>Achromobacter</taxon>
    </lineage>
</organism>
<evidence type="ECO:0000256" key="1">
    <source>
        <dbReference type="SAM" id="MobiDB-lite"/>
    </source>
</evidence>
<reference evidence="3 4" key="1">
    <citation type="submission" date="2017-09" db="EMBL/GenBank/DDBJ databases">
        <title>Genomic, metabolic, and phenotypic characteristics of bacterial isolates from the natural microbiome of the model nematode Caenorhabditis elegans.</title>
        <authorList>
            <person name="Zimmermann J."/>
            <person name="Obeng N."/>
            <person name="Yang W."/>
            <person name="Obeng O."/>
            <person name="Kissoyan K."/>
            <person name="Pees B."/>
            <person name="Dirksen P."/>
            <person name="Hoppner M."/>
            <person name="Franke A."/>
            <person name="Rosenstiel P."/>
            <person name="Leippe M."/>
            <person name="Dierking K."/>
            <person name="Kaleta C."/>
            <person name="Schulenburg H."/>
        </authorList>
    </citation>
    <scope>NUCLEOTIDE SEQUENCE [LARGE SCALE GENOMIC DNA]</scope>
    <source>
        <strain evidence="3 4">MYb73</strain>
    </source>
</reference>
<protein>
    <submittedName>
        <fullName evidence="3">Flagellar hook-length control protein FliK</fullName>
    </submittedName>
</protein>
<sequence>MSIGPAALGNVLVQRLDAVLGTTMSAANANQISGARPDAVSQPGSPEKAGPSDGSARDTRQGIQTGGARGDRQNTVVDPKTAAALALAARGLVTSSDTTASAPTTLGTTARTILALLAQYPEAAPAVQGRAPLWSADAQGGQQPGGAAQGGQPAAPAGQPGQPAQAGQPGQPAAATTAQLPASTTLPAATATPSATATADAAHGNARPGAGHLGAGLPADQAGGTKGSQAASHASLAAGGPSARALGQALRNALQTSGLFYESHLTDMVFGRKNPSTLENEPQARMSRDTAAHASTQARSRGEAAGAGRSGAGADAPSASGTSSSTNAPGTPITGIHQDLTVLVRQQLDVLANQTLNWQGEAWPGTQMEWEVERDPYGEDRESAVPTWATRVKLDLPRLGLVDARLNLAGDQIVLQLIAPHSAAEINDSSDMLRSRLLAAGLTLSNLTVNVVEPRPVMPTDF</sequence>
<feature type="compositionally biased region" description="Low complexity" evidence="1">
    <location>
        <begin position="150"/>
        <end position="219"/>
    </location>
</feature>
<evidence type="ECO:0000259" key="2">
    <source>
        <dbReference type="Pfam" id="PF02120"/>
    </source>
</evidence>
<dbReference type="AlphaFoldDB" id="A0A2S0I6M1"/>
<dbReference type="Pfam" id="PF02120">
    <property type="entry name" value="Flg_hook"/>
    <property type="match status" value="1"/>
</dbReference>
<keyword evidence="3" id="KW-0282">Flagellum</keyword>
<feature type="region of interest" description="Disordered" evidence="1">
    <location>
        <begin position="135"/>
        <end position="236"/>
    </location>
</feature>
<dbReference type="InterPro" id="IPR021136">
    <property type="entry name" value="Flagellar_hook_control-like_C"/>
</dbReference>
<keyword evidence="4" id="KW-1185">Reference proteome</keyword>
<feature type="compositionally biased region" description="Low complexity" evidence="1">
    <location>
        <begin position="303"/>
        <end position="332"/>
    </location>
</feature>
<gene>
    <name evidence="3" type="ORF">CLM73_11360</name>
</gene>
<evidence type="ECO:0000313" key="4">
    <source>
        <dbReference type="Proteomes" id="UP000239477"/>
    </source>
</evidence>
<keyword evidence="3" id="KW-0969">Cilium</keyword>
<feature type="region of interest" description="Disordered" evidence="1">
    <location>
        <begin position="30"/>
        <end position="77"/>
    </location>
</feature>
<evidence type="ECO:0000313" key="3">
    <source>
        <dbReference type="EMBL" id="AVJ27655.1"/>
    </source>
</evidence>
<dbReference type="RefSeq" id="WP_105238514.1">
    <property type="nucleotide sequence ID" value="NZ_CP023270.1"/>
</dbReference>
<proteinExistence type="predicted"/>
<feature type="domain" description="Flagellar hook-length control protein-like C-terminal" evidence="2">
    <location>
        <begin position="386"/>
        <end position="452"/>
    </location>
</feature>
<name>A0A2S0I6M1_9BURK</name>
<dbReference type="EMBL" id="CP023270">
    <property type="protein sequence ID" value="AVJ27655.1"/>
    <property type="molecule type" value="Genomic_DNA"/>
</dbReference>
<dbReference type="OrthoDB" id="5296742at2"/>
<accession>A0A2S0I6M1</accession>
<keyword evidence="3" id="KW-0966">Cell projection</keyword>